<keyword evidence="3 6" id="KW-1133">Transmembrane helix</keyword>
<feature type="compositionally biased region" description="Basic and acidic residues" evidence="5">
    <location>
        <begin position="484"/>
        <end position="499"/>
    </location>
</feature>
<feature type="transmembrane region" description="Helical" evidence="6">
    <location>
        <begin position="274"/>
        <end position="295"/>
    </location>
</feature>
<dbReference type="Proteomes" id="UP001412239">
    <property type="component" value="Unassembled WGS sequence"/>
</dbReference>
<evidence type="ECO:0000256" key="1">
    <source>
        <dbReference type="ARBA" id="ARBA00004141"/>
    </source>
</evidence>
<accession>A0A292Q6H7</accession>
<feature type="transmembrane region" description="Helical" evidence="6">
    <location>
        <begin position="136"/>
        <end position="154"/>
    </location>
</feature>
<dbReference type="EMBL" id="LN890956">
    <property type="protein sequence ID" value="CUS14681.1"/>
    <property type="molecule type" value="Genomic_DNA"/>
</dbReference>
<dbReference type="GO" id="GO:0004930">
    <property type="term" value="F:G protein-coupled receptor activity"/>
    <property type="evidence" value="ECO:0007669"/>
    <property type="project" value="TreeGrafter"/>
</dbReference>
<protein>
    <recommendedName>
        <fullName evidence="9">G-protein coupled receptors family 2 profile 2 domain-containing protein</fullName>
    </recommendedName>
</protein>
<dbReference type="GO" id="GO:0005886">
    <property type="term" value="C:plasma membrane"/>
    <property type="evidence" value="ECO:0007669"/>
    <property type="project" value="TreeGrafter"/>
</dbReference>
<comment type="subcellular location">
    <subcellularLocation>
        <location evidence="1">Membrane</location>
        <topology evidence="1">Multi-pass membrane protein</topology>
    </subcellularLocation>
</comment>
<dbReference type="AlphaFoldDB" id="A0A292Q6H7"/>
<dbReference type="SUPFAM" id="SSF81321">
    <property type="entry name" value="Family A G protein-coupled receptor-like"/>
    <property type="match status" value="1"/>
</dbReference>
<dbReference type="PANTHER" id="PTHR23112">
    <property type="entry name" value="G PROTEIN-COUPLED RECEPTOR 157-RELATED"/>
    <property type="match status" value="1"/>
</dbReference>
<evidence type="ECO:0008006" key="9">
    <source>
        <dbReference type="Google" id="ProtNLM"/>
    </source>
</evidence>
<feature type="transmembrane region" description="Helical" evidence="6">
    <location>
        <begin position="31"/>
        <end position="52"/>
    </location>
</feature>
<keyword evidence="4 6" id="KW-0472">Membrane</keyword>
<name>A0A292Q6H7_9PEZI</name>
<evidence type="ECO:0000256" key="4">
    <source>
        <dbReference type="ARBA" id="ARBA00023136"/>
    </source>
</evidence>
<feature type="transmembrane region" description="Helical" evidence="6">
    <location>
        <begin position="97"/>
        <end position="124"/>
    </location>
</feature>
<evidence type="ECO:0000256" key="5">
    <source>
        <dbReference type="SAM" id="MobiDB-lite"/>
    </source>
</evidence>
<feature type="compositionally biased region" description="Low complexity" evidence="5">
    <location>
        <begin position="414"/>
        <end position="426"/>
    </location>
</feature>
<proteinExistence type="predicted"/>
<reference evidence="7" key="1">
    <citation type="submission" date="2015-10" db="EMBL/GenBank/DDBJ databases">
        <authorList>
            <person name="Regsiter A."/>
            <person name="william w."/>
        </authorList>
    </citation>
    <scope>NUCLEOTIDE SEQUENCE</scope>
    <source>
        <strain evidence="7">Montdore</strain>
    </source>
</reference>
<evidence type="ECO:0000313" key="7">
    <source>
        <dbReference type="EMBL" id="CUS14681.1"/>
    </source>
</evidence>
<feature type="region of interest" description="Disordered" evidence="5">
    <location>
        <begin position="412"/>
        <end position="502"/>
    </location>
</feature>
<sequence length="520" mass="57827">MSMSATTTAPVPTETSFLTEERILLMNNMSAILAGVSLLFCLAVLVVVAVLFSDPLSRKALDRLSFRLLTYALISNCIYSIGYIICVKVSPGFWCTAGVWLIQFWLGVTNWLILCIAVNLQVVLVHSMNSLILEKYYIIGTICLNLVITLPPLIKGKFGWDPVIDVCWLTSKDPDDRLMWQISTQLFWILLAVVITTVSALITMGYLYKHKFVSEKALQETKEDRQLRPHTPTASLPRLDAHGKPMIDDRMHIRRSATRFASQTLSATSRFRSVILRISLYPIVMVVLNLVITIADIRISTASGIYSQRDYSLYVIYYALYGGERGSFLVACPAVGAPTDSGNLARGIFYAVIAIIDPSIIRGIRVWRGLHSTTSSSISDDNYDFTVGGGIINVQTEIIRFVEELGIYEAEGKPSPSSPLAPLTPAVTRPGRFDVPSRGVETNVEGGPDLELPPPLRHRQQEEDLGERLAGVGERGGSSTVAADEDRVVEEDRVAEETRRRQKRACMTRQEAEKLVKRRI</sequence>
<evidence type="ECO:0000256" key="2">
    <source>
        <dbReference type="ARBA" id="ARBA00022692"/>
    </source>
</evidence>
<evidence type="ECO:0000256" key="3">
    <source>
        <dbReference type="ARBA" id="ARBA00022989"/>
    </source>
</evidence>
<dbReference type="PANTHER" id="PTHR23112:SF47">
    <property type="entry name" value="G-PROTEIN COUPLED RECEPTOR 157"/>
    <property type="match status" value="1"/>
</dbReference>
<keyword evidence="8" id="KW-1185">Reference proteome</keyword>
<feature type="transmembrane region" description="Helical" evidence="6">
    <location>
        <begin position="186"/>
        <end position="208"/>
    </location>
</feature>
<organism evidence="7 8">
    <name type="scientific">Tuber aestivum</name>
    <name type="common">summer truffle</name>
    <dbReference type="NCBI Taxonomy" id="59557"/>
    <lineage>
        <taxon>Eukaryota</taxon>
        <taxon>Fungi</taxon>
        <taxon>Dikarya</taxon>
        <taxon>Ascomycota</taxon>
        <taxon>Pezizomycotina</taxon>
        <taxon>Pezizomycetes</taxon>
        <taxon>Pezizales</taxon>
        <taxon>Tuberaceae</taxon>
        <taxon>Tuber</taxon>
    </lineage>
</organism>
<dbReference type="GO" id="GO:0007189">
    <property type="term" value="P:adenylate cyclase-activating G protein-coupled receptor signaling pathway"/>
    <property type="evidence" value="ECO:0007669"/>
    <property type="project" value="TreeGrafter"/>
</dbReference>
<gene>
    <name evidence="7" type="ORF">GSTUAT00001206001</name>
</gene>
<dbReference type="Gene3D" id="1.20.1070.10">
    <property type="entry name" value="Rhodopsin 7-helix transmembrane proteins"/>
    <property type="match status" value="1"/>
</dbReference>
<feature type="transmembrane region" description="Helical" evidence="6">
    <location>
        <begin position="64"/>
        <end position="85"/>
    </location>
</feature>
<keyword evidence="2 6" id="KW-0812">Transmembrane</keyword>
<evidence type="ECO:0000256" key="6">
    <source>
        <dbReference type="SAM" id="Phobius"/>
    </source>
</evidence>
<evidence type="ECO:0000313" key="8">
    <source>
        <dbReference type="Proteomes" id="UP001412239"/>
    </source>
</evidence>